<evidence type="ECO:0000313" key="1">
    <source>
        <dbReference type="EMBL" id="MDW6091670.1"/>
    </source>
</evidence>
<dbReference type="RefSeq" id="WP_318584373.1">
    <property type="nucleotide sequence ID" value="NZ_JAWRCP010000001.1"/>
</dbReference>
<comment type="caution">
    <text evidence="1">The sequence shown here is derived from an EMBL/GenBank/DDBJ whole genome shotgun (WGS) entry which is preliminary data.</text>
</comment>
<name>A0ABU4IQJ6_9VIBR</name>
<dbReference type="Proteomes" id="UP001279860">
    <property type="component" value="Unassembled WGS sequence"/>
</dbReference>
<keyword evidence="2" id="KW-1185">Reference proteome</keyword>
<evidence type="ECO:0000313" key="2">
    <source>
        <dbReference type="Proteomes" id="UP001279860"/>
    </source>
</evidence>
<dbReference type="EMBL" id="JAWRCP010000001">
    <property type="protein sequence ID" value="MDW6091670.1"/>
    <property type="molecule type" value="Genomic_DNA"/>
</dbReference>
<gene>
    <name evidence="1" type="ORF">SBX64_03765</name>
</gene>
<proteinExistence type="predicted"/>
<protein>
    <submittedName>
        <fullName evidence="1">Uncharacterized protein</fullName>
    </submittedName>
</protein>
<reference evidence="1 2" key="1">
    <citation type="submission" date="2023-11" db="EMBL/GenBank/DDBJ databases">
        <title>Plant-associative lifestyle of Vibrio porteresiae and its evolutionary dynamics.</title>
        <authorList>
            <person name="Rameshkumar N."/>
            <person name="Kirti K."/>
        </authorList>
    </citation>
    <scope>NUCLEOTIDE SEQUENCE [LARGE SCALE GENOMIC DNA]</scope>
    <source>
        <strain evidence="1 2">MSSRF7</strain>
    </source>
</reference>
<accession>A0ABU4IQJ6</accession>
<organism evidence="1 2">
    <name type="scientific">Vibrio rhizosphaerae</name>
    <dbReference type="NCBI Taxonomy" id="398736"/>
    <lineage>
        <taxon>Bacteria</taxon>
        <taxon>Pseudomonadati</taxon>
        <taxon>Pseudomonadota</taxon>
        <taxon>Gammaproteobacteria</taxon>
        <taxon>Vibrionales</taxon>
        <taxon>Vibrionaceae</taxon>
        <taxon>Vibrio</taxon>
    </lineage>
</organism>
<sequence>MAIKWVLKFFIFFTISLSYRVVAYTSDSHSGRVKNLMDVLGCDLSLKNDVCLSKIYRGDNESVTIYQFKYKVNVNNDIKDDKKLYDTIDYIMLFYSSQINPLTARYFGENKVPRLLEYIHEDDNEKIVISFKVYLGNKIYTSYLYPIVINNNIRIISRVSEGDFNVYELIEDSCQKSEVIGGEIVF</sequence>